<organism evidence="1">
    <name type="scientific">Culex pipiens</name>
    <name type="common">House mosquito</name>
    <dbReference type="NCBI Taxonomy" id="7175"/>
    <lineage>
        <taxon>Eukaryota</taxon>
        <taxon>Metazoa</taxon>
        <taxon>Ecdysozoa</taxon>
        <taxon>Arthropoda</taxon>
        <taxon>Hexapoda</taxon>
        <taxon>Insecta</taxon>
        <taxon>Pterygota</taxon>
        <taxon>Neoptera</taxon>
        <taxon>Endopterygota</taxon>
        <taxon>Diptera</taxon>
        <taxon>Nematocera</taxon>
        <taxon>Culicoidea</taxon>
        <taxon>Culicidae</taxon>
        <taxon>Culicinae</taxon>
        <taxon>Culicini</taxon>
        <taxon>Culex</taxon>
        <taxon>Culex</taxon>
    </lineage>
</organism>
<sequence length="127" mass="15151">MDSPQICMKTCMEELMNNDPNGISKHKNLMDKVSFKSKNMKVQFILFLRKARELLKLLPNKVKAKQQKVLATKPTCKKRFKLKKNSVFRHLYFNCSRATIYFKKKRCYFFPPLQTCVHILGFKTFFF</sequence>
<proteinExistence type="predicted"/>
<dbReference type="EMBL" id="HBUE01112822">
    <property type="protein sequence ID" value="CAG6489516.1"/>
    <property type="molecule type" value="Transcribed_RNA"/>
</dbReference>
<accession>A0A8D8CFI5</accession>
<reference evidence="1" key="1">
    <citation type="submission" date="2021-05" db="EMBL/GenBank/DDBJ databases">
        <authorList>
            <person name="Alioto T."/>
            <person name="Alioto T."/>
            <person name="Gomez Garrido J."/>
        </authorList>
    </citation>
    <scope>NUCLEOTIDE SEQUENCE</scope>
</reference>
<protein>
    <submittedName>
        <fullName evidence="1">(northern house mosquito) hypothetical protein</fullName>
    </submittedName>
</protein>
<evidence type="ECO:0000313" key="1">
    <source>
        <dbReference type="EMBL" id="CAG6489516.1"/>
    </source>
</evidence>
<name>A0A8D8CFI5_CULPI</name>
<dbReference type="AlphaFoldDB" id="A0A8D8CFI5"/>